<feature type="compositionally biased region" description="Basic and acidic residues" evidence="6">
    <location>
        <begin position="51"/>
        <end position="63"/>
    </location>
</feature>
<dbReference type="InterPro" id="IPR007219">
    <property type="entry name" value="XnlR_reg_dom"/>
</dbReference>
<evidence type="ECO:0000256" key="4">
    <source>
        <dbReference type="ARBA" id="ARBA00023163"/>
    </source>
</evidence>
<evidence type="ECO:0000256" key="3">
    <source>
        <dbReference type="ARBA" id="ARBA00023125"/>
    </source>
</evidence>
<dbReference type="GO" id="GO:0000981">
    <property type="term" value="F:DNA-binding transcription factor activity, RNA polymerase II-specific"/>
    <property type="evidence" value="ECO:0007669"/>
    <property type="project" value="InterPro"/>
</dbReference>
<sequence length="600" mass="66893">MSSVITFAANNDLFRKRKRVYRACESCKKRRKRCTHTFDGEENPSFNEDGSSAKRQDTQDKPADTNGQGPQHELTSNPCRTMTDNNTPSDVANQTRTRYSRSPSTSPSRFVGNLHPEAILEQACGSNQNECGYWMNRSSGNKQSRHRGLQTDEERALERYLFTIDISVLPPKEHLHALLEIYFSSIHPVLPIVDSERPGRRRNGTLLSPMILQAICVIASRHDRARPHLVIYGNNIMEPRDFAQKLYRSAVAALNANLETDRIVLIQALALLSLHVEGTDGAEQASMHLSQAIHHAHTLGMQFGKARGDDRAEYFHSLFWCLWSLDKLNATMLARPLLMHDRDNHLESPLSNPDLKYTPFAVLELFYTCAAMCSHKARPITEPVPSSPSYVRKGLSTVRVIQVLAEESLDNLPPLPVLPWALSLAVSNAYRQLRQSRVPTHRSRAKLELQKCCELLERLRTTWWSAGRMADLGRAALKKASKASSSMSTPSAQQDKNAMPAAAMGLIASSLNSSVDTASPGQQQPLASRENGTIPMSSLLPESVVSPALRFETTVSPDWLNFDTAFENFDAVLGSSGADLSMELLRPFNFEDMRSQDIVG</sequence>
<dbReference type="EMBL" id="SNSC02000004">
    <property type="protein sequence ID" value="TID24917.1"/>
    <property type="molecule type" value="Genomic_DNA"/>
</dbReference>
<reference evidence="8 9" key="1">
    <citation type="submission" date="2019-04" db="EMBL/GenBank/DDBJ databases">
        <title>High contiguity whole genome sequence and gene annotation resource for two Venturia nashicola isolates.</title>
        <authorList>
            <person name="Prokchorchik M."/>
            <person name="Won K."/>
            <person name="Lee Y."/>
            <person name="Choi E.D."/>
            <person name="Segonzac C."/>
            <person name="Sohn K.H."/>
        </authorList>
    </citation>
    <scope>NUCLEOTIDE SEQUENCE [LARGE SCALE GENOMIC DNA]</scope>
    <source>
        <strain evidence="8 9">PRI2</strain>
    </source>
</reference>
<evidence type="ECO:0000256" key="6">
    <source>
        <dbReference type="SAM" id="MobiDB-lite"/>
    </source>
</evidence>
<dbReference type="AlphaFoldDB" id="A0A4Z1P709"/>
<dbReference type="InterPro" id="IPR052073">
    <property type="entry name" value="Amide_Lactam_Regulators"/>
</dbReference>
<evidence type="ECO:0000313" key="9">
    <source>
        <dbReference type="Proteomes" id="UP000298493"/>
    </source>
</evidence>
<name>A0A4Z1P709_9PEZI</name>
<dbReference type="PANTHER" id="PTHR47171">
    <property type="entry name" value="FARA-RELATED"/>
    <property type="match status" value="1"/>
</dbReference>
<dbReference type="GO" id="GO:0006351">
    <property type="term" value="P:DNA-templated transcription"/>
    <property type="evidence" value="ECO:0007669"/>
    <property type="project" value="InterPro"/>
</dbReference>
<gene>
    <name evidence="8" type="ORF">E6O75_ATG04122</name>
</gene>
<feature type="region of interest" description="Disordered" evidence="6">
    <location>
        <begin position="37"/>
        <end position="110"/>
    </location>
</feature>
<organism evidence="8 9">
    <name type="scientific">Venturia nashicola</name>
    <dbReference type="NCBI Taxonomy" id="86259"/>
    <lineage>
        <taxon>Eukaryota</taxon>
        <taxon>Fungi</taxon>
        <taxon>Dikarya</taxon>
        <taxon>Ascomycota</taxon>
        <taxon>Pezizomycotina</taxon>
        <taxon>Dothideomycetes</taxon>
        <taxon>Pleosporomycetidae</taxon>
        <taxon>Venturiales</taxon>
        <taxon>Venturiaceae</taxon>
        <taxon>Venturia</taxon>
    </lineage>
</organism>
<keyword evidence="3" id="KW-0238">DNA-binding</keyword>
<comment type="caution">
    <text evidence="8">The sequence shown here is derived from an EMBL/GenBank/DDBJ whole genome shotgun (WGS) entry which is preliminary data.</text>
</comment>
<keyword evidence="9" id="KW-1185">Reference proteome</keyword>
<dbReference type="GO" id="GO:0003677">
    <property type="term" value="F:DNA binding"/>
    <property type="evidence" value="ECO:0007669"/>
    <property type="project" value="UniProtKB-KW"/>
</dbReference>
<evidence type="ECO:0000313" key="8">
    <source>
        <dbReference type="EMBL" id="TID24917.1"/>
    </source>
</evidence>
<feature type="compositionally biased region" description="Polar residues" evidence="6">
    <location>
        <begin position="65"/>
        <end position="94"/>
    </location>
</feature>
<feature type="compositionally biased region" description="Low complexity" evidence="6">
    <location>
        <begin position="95"/>
        <end position="109"/>
    </location>
</feature>
<dbReference type="PANTHER" id="PTHR47171:SF6">
    <property type="entry name" value="SPECIFIC TRANSCRIPTION FACTOR, PUTATIVE (AFU_ORTHOLOGUE AFUA_2G06130)-RELATED"/>
    <property type="match status" value="1"/>
</dbReference>
<keyword evidence="4" id="KW-0804">Transcription</keyword>
<dbReference type="Proteomes" id="UP000298493">
    <property type="component" value="Unassembled WGS sequence"/>
</dbReference>
<dbReference type="STRING" id="86259.A0A4Z1P709"/>
<dbReference type="CDD" id="cd12148">
    <property type="entry name" value="fungal_TF_MHR"/>
    <property type="match status" value="1"/>
</dbReference>
<keyword evidence="1" id="KW-0862">Zinc</keyword>
<evidence type="ECO:0000256" key="5">
    <source>
        <dbReference type="ARBA" id="ARBA00023242"/>
    </source>
</evidence>
<evidence type="ECO:0000256" key="2">
    <source>
        <dbReference type="ARBA" id="ARBA00023015"/>
    </source>
</evidence>
<dbReference type="SMART" id="SM00906">
    <property type="entry name" value="Fungal_trans"/>
    <property type="match status" value="1"/>
</dbReference>
<evidence type="ECO:0000256" key="1">
    <source>
        <dbReference type="ARBA" id="ARBA00022833"/>
    </source>
</evidence>
<keyword evidence="5" id="KW-0539">Nucleus</keyword>
<evidence type="ECO:0000259" key="7">
    <source>
        <dbReference type="SMART" id="SM00906"/>
    </source>
</evidence>
<dbReference type="InterPro" id="IPR001138">
    <property type="entry name" value="Zn2Cys6_DnaBD"/>
</dbReference>
<keyword evidence="2" id="KW-0805">Transcription regulation</keyword>
<protein>
    <submittedName>
        <fullName evidence="8">Fungal specific transcription factor</fullName>
    </submittedName>
</protein>
<dbReference type="CDD" id="cd00067">
    <property type="entry name" value="GAL4"/>
    <property type="match status" value="1"/>
</dbReference>
<feature type="region of interest" description="Disordered" evidence="6">
    <location>
        <begin position="513"/>
        <end position="534"/>
    </location>
</feature>
<feature type="domain" description="Xylanolytic transcriptional activator regulatory" evidence="7">
    <location>
        <begin position="285"/>
        <end position="355"/>
    </location>
</feature>
<dbReference type="GO" id="GO:0008270">
    <property type="term" value="F:zinc ion binding"/>
    <property type="evidence" value="ECO:0007669"/>
    <property type="project" value="InterPro"/>
</dbReference>
<dbReference type="Pfam" id="PF04082">
    <property type="entry name" value="Fungal_trans"/>
    <property type="match status" value="1"/>
</dbReference>
<proteinExistence type="predicted"/>
<accession>A0A4Z1P709</accession>